<dbReference type="OrthoDB" id="543510at2759"/>
<proteinExistence type="predicted"/>
<evidence type="ECO:0000313" key="3">
    <source>
        <dbReference type="Proteomes" id="UP000075714"/>
    </source>
</evidence>
<name>A0A150GSI8_GONPE</name>
<sequence length="396" mass="41215">MERLRELATPDTSAMREVSEELASRSNPALATATAAVAPAEVRDGGGKQAAAAVAAELKADPNSRLKAADLASLLRIPEPQARELMARERDLGRLTRGSAAASLEAVRALLGLGGPDPRVAEAAGRLVAKQPRVLTVPPAELRERFGELQTLLSAPAAVLRGTLSRQPGLLTHSPELLRSRLSALGATFNVDPQLAGALALACPGLLAERAEELAGRAAALGAELRLSRSEAVALLRRHPSALLVPAGEMRSRLRALAVLLELPPADPTALGSVVAGAPRLLLLREGEAARHLEELQGLLKTSRDRALELACEQPSLLATPGPVLAERLRTFAALAKVPLQQARAVAEQRPSVLTRSSDAMRRAVAEAEAAEARAAAEAEAGHGQGPAGQGGARRG</sequence>
<comment type="caution">
    <text evidence="2">The sequence shown here is derived from an EMBL/GenBank/DDBJ whole genome shotgun (WGS) entry which is preliminary data.</text>
</comment>
<organism evidence="2 3">
    <name type="scientific">Gonium pectorale</name>
    <name type="common">Green alga</name>
    <dbReference type="NCBI Taxonomy" id="33097"/>
    <lineage>
        <taxon>Eukaryota</taxon>
        <taxon>Viridiplantae</taxon>
        <taxon>Chlorophyta</taxon>
        <taxon>core chlorophytes</taxon>
        <taxon>Chlorophyceae</taxon>
        <taxon>CS clade</taxon>
        <taxon>Chlamydomonadales</taxon>
        <taxon>Volvocaceae</taxon>
        <taxon>Gonium</taxon>
    </lineage>
</organism>
<feature type="region of interest" description="Disordered" evidence="1">
    <location>
        <begin position="365"/>
        <end position="396"/>
    </location>
</feature>
<dbReference type="Proteomes" id="UP000075714">
    <property type="component" value="Unassembled WGS sequence"/>
</dbReference>
<evidence type="ECO:0000256" key="1">
    <source>
        <dbReference type="SAM" id="MobiDB-lite"/>
    </source>
</evidence>
<dbReference type="AlphaFoldDB" id="A0A150GSI8"/>
<dbReference type="InterPro" id="IPR038538">
    <property type="entry name" value="MTERF_sf"/>
</dbReference>
<gene>
    <name evidence="2" type="ORF">GPECTOR_9g728</name>
</gene>
<accession>A0A150GSI8</accession>
<evidence type="ECO:0000313" key="2">
    <source>
        <dbReference type="EMBL" id="KXZ52682.1"/>
    </source>
</evidence>
<feature type="compositionally biased region" description="Basic and acidic residues" evidence="1">
    <location>
        <begin position="365"/>
        <end position="381"/>
    </location>
</feature>
<protein>
    <submittedName>
        <fullName evidence="2">Uncharacterized protein</fullName>
    </submittedName>
</protein>
<dbReference type="EMBL" id="LSYV01000010">
    <property type="protein sequence ID" value="KXZ52682.1"/>
    <property type="molecule type" value="Genomic_DNA"/>
</dbReference>
<dbReference type="Gene3D" id="1.25.70.10">
    <property type="entry name" value="Transcription termination factor 3, mitochondrial"/>
    <property type="match status" value="1"/>
</dbReference>
<keyword evidence="3" id="KW-1185">Reference proteome</keyword>
<reference evidence="3" key="1">
    <citation type="journal article" date="2016" name="Nat. Commun.">
        <title>The Gonium pectorale genome demonstrates co-option of cell cycle regulation during the evolution of multicellularity.</title>
        <authorList>
            <person name="Hanschen E.R."/>
            <person name="Marriage T.N."/>
            <person name="Ferris P.J."/>
            <person name="Hamaji T."/>
            <person name="Toyoda A."/>
            <person name="Fujiyama A."/>
            <person name="Neme R."/>
            <person name="Noguchi H."/>
            <person name="Minakuchi Y."/>
            <person name="Suzuki M."/>
            <person name="Kawai-Toyooka H."/>
            <person name="Smith D.R."/>
            <person name="Sparks H."/>
            <person name="Anderson J."/>
            <person name="Bakaric R."/>
            <person name="Luria V."/>
            <person name="Karger A."/>
            <person name="Kirschner M.W."/>
            <person name="Durand P.M."/>
            <person name="Michod R.E."/>
            <person name="Nozaki H."/>
            <person name="Olson B.J."/>
        </authorList>
    </citation>
    <scope>NUCLEOTIDE SEQUENCE [LARGE SCALE GENOMIC DNA]</scope>
    <source>
        <strain evidence="3">NIES-2863</strain>
    </source>
</reference>
<feature type="compositionally biased region" description="Gly residues" evidence="1">
    <location>
        <begin position="383"/>
        <end position="396"/>
    </location>
</feature>
<feature type="region of interest" description="Disordered" evidence="1">
    <location>
        <begin position="1"/>
        <end position="26"/>
    </location>
</feature>